<protein>
    <recommendedName>
        <fullName evidence="2">DUF1618 domain-containing protein</fullName>
    </recommendedName>
</protein>
<dbReference type="PANTHER" id="PTHR33074:SF124">
    <property type="entry name" value="DUF1618 DOMAIN-CONTAINING PROTEIN"/>
    <property type="match status" value="1"/>
</dbReference>
<feature type="domain" description="DUF1618" evidence="2">
    <location>
        <begin position="184"/>
        <end position="317"/>
    </location>
</feature>
<name>A0A811Q6A1_9POAL</name>
<evidence type="ECO:0000313" key="3">
    <source>
        <dbReference type="EMBL" id="CAD6254571.1"/>
    </source>
</evidence>
<evidence type="ECO:0000313" key="4">
    <source>
        <dbReference type="Proteomes" id="UP000604825"/>
    </source>
</evidence>
<sequence length="378" mass="41831">MAAAAPMEAQTSKPPSDPSSATYPRLAEPPAVSCVCLHIPDGLDARDSEVLAAHGDSVLIEVSIEEKHGYMTDHFVYNAGDAAADPPRLPSLSLLPPFHLAYHGTGLVRHGEDELVVAQLLTVSAARPEPATLELMRVADLSLFRAGEWSVRRLQIRFRDASKVRELPSFWNAVVAVGDRLLCWVDQRLLGVMLCDEFEETPRLQYLLLPRENICGQPSNRNVCATAGGDGDTLKFVNIFPHCCCGGDGASGCKRSRHAYTIHTWTMRIGNDNDDIGWVKDGMVDAIKLWGLDSYKGLRWFPLDHPVVSMDDPDLICFWLHEPPVDGYWNYRDRIFVTAAHNVACHHPLLGMKWPPMLAEAIGQVFLSQTVSKALLCL</sequence>
<dbReference type="PANTHER" id="PTHR33074">
    <property type="entry name" value="EXPRESSED PROTEIN-RELATED"/>
    <property type="match status" value="1"/>
</dbReference>
<reference evidence="3" key="1">
    <citation type="submission" date="2020-10" db="EMBL/GenBank/DDBJ databases">
        <authorList>
            <person name="Han B."/>
            <person name="Lu T."/>
            <person name="Zhao Q."/>
            <person name="Huang X."/>
            <person name="Zhao Y."/>
        </authorList>
    </citation>
    <scope>NUCLEOTIDE SEQUENCE</scope>
</reference>
<evidence type="ECO:0000256" key="1">
    <source>
        <dbReference type="SAM" id="MobiDB-lite"/>
    </source>
</evidence>
<dbReference type="InterPro" id="IPR011676">
    <property type="entry name" value="DUF1618"/>
</dbReference>
<keyword evidence="4" id="KW-1185">Reference proteome</keyword>
<dbReference type="OrthoDB" id="685097at2759"/>
<dbReference type="Proteomes" id="UP000604825">
    <property type="component" value="Unassembled WGS sequence"/>
</dbReference>
<dbReference type="AlphaFoldDB" id="A0A811Q6A1"/>
<feature type="region of interest" description="Disordered" evidence="1">
    <location>
        <begin position="1"/>
        <end position="24"/>
    </location>
</feature>
<gene>
    <name evidence="3" type="ORF">NCGR_LOCUS38174</name>
</gene>
<organism evidence="3 4">
    <name type="scientific">Miscanthus lutarioriparius</name>
    <dbReference type="NCBI Taxonomy" id="422564"/>
    <lineage>
        <taxon>Eukaryota</taxon>
        <taxon>Viridiplantae</taxon>
        <taxon>Streptophyta</taxon>
        <taxon>Embryophyta</taxon>
        <taxon>Tracheophyta</taxon>
        <taxon>Spermatophyta</taxon>
        <taxon>Magnoliopsida</taxon>
        <taxon>Liliopsida</taxon>
        <taxon>Poales</taxon>
        <taxon>Poaceae</taxon>
        <taxon>PACMAD clade</taxon>
        <taxon>Panicoideae</taxon>
        <taxon>Andropogonodae</taxon>
        <taxon>Andropogoneae</taxon>
        <taxon>Saccharinae</taxon>
        <taxon>Miscanthus</taxon>
    </lineage>
</organism>
<accession>A0A811Q6A1</accession>
<evidence type="ECO:0000259" key="2">
    <source>
        <dbReference type="Pfam" id="PF07762"/>
    </source>
</evidence>
<feature type="compositionally biased region" description="Polar residues" evidence="1">
    <location>
        <begin position="9"/>
        <end position="22"/>
    </location>
</feature>
<dbReference type="Pfam" id="PF07762">
    <property type="entry name" value="DUF1618"/>
    <property type="match status" value="1"/>
</dbReference>
<dbReference type="EMBL" id="CAJGYO010000009">
    <property type="protein sequence ID" value="CAD6254571.1"/>
    <property type="molecule type" value="Genomic_DNA"/>
</dbReference>
<comment type="caution">
    <text evidence="3">The sequence shown here is derived from an EMBL/GenBank/DDBJ whole genome shotgun (WGS) entry which is preliminary data.</text>
</comment>
<proteinExistence type="predicted"/>